<feature type="coiled-coil region" evidence="1">
    <location>
        <begin position="512"/>
        <end position="582"/>
    </location>
</feature>
<dbReference type="PROSITE" id="PS51840">
    <property type="entry name" value="C2_NT"/>
    <property type="match status" value="1"/>
</dbReference>
<feature type="coiled-coil region" evidence="1">
    <location>
        <begin position="975"/>
        <end position="1139"/>
    </location>
</feature>
<evidence type="ECO:0000313" key="5">
    <source>
        <dbReference type="Proteomes" id="UP000323000"/>
    </source>
</evidence>
<feature type="compositionally biased region" description="Low complexity" evidence="2">
    <location>
        <begin position="242"/>
        <end position="255"/>
    </location>
</feature>
<dbReference type="Pfam" id="PF10358">
    <property type="entry name" value="NT-C2"/>
    <property type="match status" value="1"/>
</dbReference>
<feature type="compositionally biased region" description="Basic and acidic residues" evidence="2">
    <location>
        <begin position="1572"/>
        <end position="1586"/>
    </location>
</feature>
<protein>
    <recommendedName>
        <fullName evidence="3">C2 NT-type domain-containing protein</fullName>
    </recommendedName>
</protein>
<feature type="region of interest" description="Disordered" evidence="2">
    <location>
        <begin position="147"/>
        <end position="226"/>
    </location>
</feature>
<feature type="region of interest" description="Disordered" evidence="2">
    <location>
        <begin position="242"/>
        <end position="304"/>
    </location>
</feature>
<organism evidence="4 5">
    <name type="scientific">Acer yangbiense</name>
    <dbReference type="NCBI Taxonomy" id="1000413"/>
    <lineage>
        <taxon>Eukaryota</taxon>
        <taxon>Viridiplantae</taxon>
        <taxon>Streptophyta</taxon>
        <taxon>Embryophyta</taxon>
        <taxon>Tracheophyta</taxon>
        <taxon>Spermatophyta</taxon>
        <taxon>Magnoliopsida</taxon>
        <taxon>eudicotyledons</taxon>
        <taxon>Gunneridae</taxon>
        <taxon>Pentapetalae</taxon>
        <taxon>rosids</taxon>
        <taxon>malvids</taxon>
        <taxon>Sapindales</taxon>
        <taxon>Sapindaceae</taxon>
        <taxon>Hippocastanoideae</taxon>
        <taxon>Acereae</taxon>
        <taxon>Acer</taxon>
    </lineage>
</organism>
<feature type="coiled-coil region" evidence="1">
    <location>
        <begin position="664"/>
        <end position="759"/>
    </location>
</feature>
<gene>
    <name evidence="4" type="ORF">EZV62_025275</name>
</gene>
<accession>A0A5C7GXF3</accession>
<sequence length="1637" mass="186657">MFRLHKHKSEKFGEKLDFKFSNFQALQVAKGWDKLYVSIASVDTGKTIAKSGKASVRNGNCRWMESFSESIGIPHDDGSKEIKECLIKLTVVGSSRSNILGEASVNLARYTSSKSPVPISLPLKKCNNGTVLQLKIQCLTPREKLRDGQWNDTNLDTENMNVDYDDMENKSDVSEGAFTRSVGSSSSNYLDGTSHSEEPGSRNISYSPSGSRNSFDSLEGSFGREQSYSSGVMNNLVGRQDSISSQTSSGYGSNSLNDSSRSNQSPFNSKAVGSVRHLQNQREDSTRVPRAVASSPLQNAGSSKDLLEAAEVTIEELRAEARMWEQNARKVMIDFEKLQKESLDQSKRQTSLEMKLSASHAKCDGLEQEIKQLKILLEESQVQPTATENSRFQAKDMDNILKELEDENKFQKESNANLEVQLNKTQQSNIELLSILQELEETIEKQKVEIDSLSKMKSKIEESGYDDHGFADGKQINTSEQVSVKKIRDALCDSDMEGSIVEHPIRFSNTEEDMNLLELQQLQETKKNLESRIQLLERSLEEKNHEIEIERGLKIQTLRDYEAEWRDRIAEKEESIINLETKLSEVPNSQGLDKMGSGNQEDCSLIKEIDVLKQKVQELERDCNELTDENLELLFKLKESREDLPTCDASSKSLLHECADNNSIFTTESESSELKSQILKLEEELKNKNYLIEKLSTDNLQIQCVDLRNKSDDLELQLQAFKDKASYLDRELSKCRSRAEAQENEIAQLQQQLVLYQQKETGSKDHSVAVSPECKISESDTFNEMYNLLSELHEQIRLSVAYLKKQQSSLHSPEDTECSYGSDKSEIPISTDLSPKEHVEAILNNFIELKTLVELNTESKSEVAEPGKEMLEKMTEIDKLKSDNLMKEEEVTALRQCQRELETQISDLQKEKIQLEKSMGVMCSEGTITSKCLDDLRNEMTVLSSNMDAQVSTNRVLEMKSSELESSKHELEVHVCELEEENVQLSERISALEAQIRYLIGERESSRLELENSEVHAVNLQEKIRRSEAEIEAQKVEMKQKMQDMQKRWLGVQEECEYLKVANPKLQATAENLIEECSLLQESNAELRKQKMKLHEHCAVLEVELKESEKAFSDMTVKVEDLEGKYSSMLEEIASKEKALNFELDALLHEHKNHKDKLVIEESLLNQMYLEKTVEVQNLQRDDVQLNEQISATQDGKEITASEDVLEVSQLRADKAMLEAALEEVRGKLKLSERNIDILRMESQTNLEPLMNELTAAKHNKEVLMADNEKLLVLLQDVKSNEEKLKSIIRGLELKLKTSEYERLQLSEEISSLKVQLEKTTVLQDEVLALKRSLNEAKFEKERLEASFQILSGDHEEIQAERSLLIQKISGSEKAVVELDDCNRRKVALQEKVLRLEGDLTAREALGSQEAVLKNELAQMRRENSQFQRKIKCLQEEKEECLRRAQALEKELKQKKEVKEDLHESVGSLHHSDSSSEIHNESNLPLMGQEKDSQLQQLSDDQDRLHTGENQIPVDNKQNYNLESSKAIEIDSLSKIQSLENELAEAMEANDMYKAQLKRLLSGELSTPSETPVERTSENEEVKRNGYDRRAASLEAELRDLQERYFHMSLKYAEVADQREQLVLKLKTVNNGRRWFS</sequence>
<feature type="compositionally biased region" description="Polar residues" evidence="2">
    <location>
        <begin position="202"/>
        <end position="216"/>
    </location>
</feature>
<feature type="compositionally biased region" description="Basic and acidic residues" evidence="2">
    <location>
        <begin position="1459"/>
        <end position="1480"/>
    </location>
</feature>
<reference evidence="5" key="1">
    <citation type="journal article" date="2019" name="Gigascience">
        <title>De novo genome assembly of the endangered Acer yangbiense, a plant species with extremely small populations endemic to Yunnan Province, China.</title>
        <authorList>
            <person name="Yang J."/>
            <person name="Wariss H.M."/>
            <person name="Tao L."/>
            <person name="Zhang R."/>
            <person name="Yun Q."/>
            <person name="Hollingsworth P."/>
            <person name="Dao Z."/>
            <person name="Luo G."/>
            <person name="Guo H."/>
            <person name="Ma Y."/>
            <person name="Sun W."/>
        </authorList>
    </citation>
    <scope>NUCLEOTIDE SEQUENCE [LARGE SCALE GENOMIC DNA]</scope>
    <source>
        <strain evidence="5">cv. Malutang</strain>
    </source>
</reference>
<evidence type="ECO:0000256" key="1">
    <source>
        <dbReference type="SAM" id="Coils"/>
    </source>
</evidence>
<dbReference type="PANTHER" id="PTHR47270">
    <property type="entry name" value="PROTEIN MLP1-LIKE"/>
    <property type="match status" value="1"/>
</dbReference>
<feature type="region of interest" description="Disordered" evidence="2">
    <location>
        <begin position="1459"/>
        <end position="1481"/>
    </location>
</feature>
<feature type="coiled-coil region" evidence="1">
    <location>
        <begin position="1208"/>
        <end position="1242"/>
    </location>
</feature>
<name>A0A5C7GXF3_9ROSI</name>
<dbReference type="PANTHER" id="PTHR47270:SF13">
    <property type="entry name" value="HEAVY CHAIN-LIKE PROTEIN, PUTATIVE-RELATED"/>
    <property type="match status" value="1"/>
</dbReference>
<feature type="coiled-coil region" evidence="1">
    <location>
        <begin position="609"/>
        <end position="636"/>
    </location>
</feature>
<keyword evidence="1" id="KW-0175">Coiled coil</keyword>
<dbReference type="EMBL" id="VAHF01000012">
    <property type="protein sequence ID" value="TXG49400.1"/>
    <property type="molecule type" value="Genomic_DNA"/>
</dbReference>
<feature type="compositionally biased region" description="Polar residues" evidence="2">
    <location>
        <begin position="181"/>
        <end position="193"/>
    </location>
</feature>
<evidence type="ECO:0000259" key="3">
    <source>
        <dbReference type="PROSITE" id="PS51840"/>
    </source>
</evidence>
<evidence type="ECO:0000313" key="4">
    <source>
        <dbReference type="EMBL" id="TXG49400.1"/>
    </source>
</evidence>
<dbReference type="OrthoDB" id="658575at2759"/>
<dbReference type="InterPro" id="IPR019448">
    <property type="entry name" value="NT-C2"/>
</dbReference>
<keyword evidence="5" id="KW-1185">Reference proteome</keyword>
<feature type="compositionally biased region" description="Polar residues" evidence="2">
    <location>
        <begin position="256"/>
        <end position="268"/>
    </location>
</feature>
<feature type="compositionally biased region" description="Polar residues" evidence="2">
    <location>
        <begin position="150"/>
        <end position="160"/>
    </location>
</feature>
<evidence type="ECO:0000256" key="2">
    <source>
        <dbReference type="SAM" id="MobiDB-lite"/>
    </source>
</evidence>
<dbReference type="Proteomes" id="UP000323000">
    <property type="component" value="Chromosome 12"/>
</dbReference>
<comment type="caution">
    <text evidence="4">The sequence shown here is derived from an EMBL/GenBank/DDBJ whole genome shotgun (WGS) entry which is preliminary data.</text>
</comment>
<proteinExistence type="predicted"/>
<feature type="coiled-coil region" evidence="1">
    <location>
        <begin position="891"/>
        <end position="918"/>
    </location>
</feature>
<feature type="domain" description="C2 NT-type" evidence="3">
    <location>
        <begin position="6"/>
        <end position="140"/>
    </location>
</feature>
<feature type="region of interest" description="Disordered" evidence="2">
    <location>
        <begin position="1565"/>
        <end position="1586"/>
    </location>
</feature>